<dbReference type="GO" id="GO:0002098">
    <property type="term" value="P:tRNA wobble uridine modification"/>
    <property type="evidence" value="ECO:0007669"/>
    <property type="project" value="TreeGrafter"/>
</dbReference>
<accession>A0AA36Y657</accession>
<evidence type="ECO:0000259" key="11">
    <source>
        <dbReference type="PROSITE" id="PS51709"/>
    </source>
</evidence>
<feature type="binding site" evidence="9">
    <location>
        <position position="232"/>
    </location>
    <ligand>
        <name>Mg(2+)</name>
        <dbReference type="ChEBI" id="CHEBI:18420"/>
    </ligand>
</feature>
<comment type="subunit">
    <text evidence="9">Homodimer. Heterotetramer of two MnmE and two MnmG subunits.</text>
</comment>
<dbReference type="EMBL" id="AGEL01000006">
    <property type="protein sequence ID" value="EHO17523.1"/>
    <property type="molecule type" value="Genomic_DNA"/>
</dbReference>
<feature type="binding site" evidence="9">
    <location>
        <begin position="272"/>
        <end position="275"/>
    </location>
    <ligand>
        <name>GTP</name>
        <dbReference type="ChEBI" id="CHEBI:37565"/>
    </ligand>
</feature>
<keyword evidence="7 9" id="KW-0630">Potassium</keyword>
<keyword evidence="2 9" id="KW-0819">tRNA processing</keyword>
<dbReference type="GO" id="GO:0003924">
    <property type="term" value="F:GTPase activity"/>
    <property type="evidence" value="ECO:0007669"/>
    <property type="project" value="UniProtKB-UniRule"/>
</dbReference>
<dbReference type="CDD" id="cd14858">
    <property type="entry name" value="TrmE_N"/>
    <property type="match status" value="1"/>
</dbReference>
<dbReference type="GO" id="GO:0042802">
    <property type="term" value="F:identical protein binding"/>
    <property type="evidence" value="ECO:0007669"/>
    <property type="project" value="UniProtKB-ARBA"/>
</dbReference>
<evidence type="ECO:0000256" key="4">
    <source>
        <dbReference type="ARBA" id="ARBA00022741"/>
    </source>
</evidence>
<feature type="binding site" evidence="9">
    <location>
        <position position="253"/>
    </location>
    <ligand>
        <name>Mg(2+)</name>
        <dbReference type="ChEBI" id="CHEBI:18420"/>
    </ligand>
</feature>
<feature type="binding site" evidence="9">
    <location>
        <position position="247"/>
    </location>
    <ligand>
        <name>K(+)</name>
        <dbReference type="ChEBI" id="CHEBI:29103"/>
    </ligand>
</feature>
<feature type="binding site" evidence="9">
    <location>
        <position position="122"/>
    </location>
    <ligand>
        <name>(6S)-5-formyl-5,6,7,8-tetrahydrofolate</name>
        <dbReference type="ChEBI" id="CHEBI:57457"/>
    </ligand>
</feature>
<keyword evidence="9" id="KW-0963">Cytoplasm</keyword>
<dbReference type="SUPFAM" id="SSF52540">
    <property type="entry name" value="P-loop containing nucleoside triphosphate hydrolases"/>
    <property type="match status" value="1"/>
</dbReference>
<dbReference type="PANTHER" id="PTHR42714">
    <property type="entry name" value="TRNA MODIFICATION GTPASE GTPBP3"/>
    <property type="match status" value="1"/>
</dbReference>
<feature type="binding site" evidence="9">
    <location>
        <position position="228"/>
    </location>
    <ligand>
        <name>K(+)</name>
        <dbReference type="ChEBI" id="CHEBI:29103"/>
    </ligand>
</feature>
<evidence type="ECO:0000313" key="12">
    <source>
        <dbReference type="EMBL" id="EHO17523.1"/>
    </source>
</evidence>
<feature type="binding site" evidence="9">
    <location>
        <begin position="332"/>
        <end position="335"/>
    </location>
    <ligand>
        <name>GTP</name>
        <dbReference type="ChEBI" id="CHEBI:37565"/>
    </ligand>
</feature>
<feature type="binding site" evidence="9">
    <location>
        <position position="455"/>
    </location>
    <ligand>
        <name>(6S)-5-formyl-5,6,7,8-tetrahydrofolate</name>
        <dbReference type="ChEBI" id="CHEBI:57457"/>
    </ligand>
</feature>
<dbReference type="InterPro" id="IPR006073">
    <property type="entry name" value="GTP-bd"/>
</dbReference>
<evidence type="ECO:0000313" key="13">
    <source>
        <dbReference type="Proteomes" id="UP000018466"/>
    </source>
</evidence>
<keyword evidence="6 9" id="KW-0460">Magnesium</keyword>
<feature type="binding site" evidence="9">
    <location>
        <begin position="357"/>
        <end position="359"/>
    </location>
    <ligand>
        <name>GTP</name>
        <dbReference type="ChEBI" id="CHEBI:37565"/>
    </ligand>
</feature>
<evidence type="ECO:0000256" key="2">
    <source>
        <dbReference type="ARBA" id="ARBA00022694"/>
    </source>
</evidence>
<dbReference type="Gene3D" id="1.20.120.430">
    <property type="entry name" value="tRNA modification GTPase MnmE domain 2"/>
    <property type="match status" value="1"/>
</dbReference>
<sequence>MREERDTIAAIATALGEGGIGIVRISGPEALRIADSILDRPVSEAAGYTVHYRHVKEQSLILDEVLVTVFRAPHSFTAEDSVEINCHGGLYLLQAVLNAVLSAGARMAEPGEFSKRAFLNGRMDLSQAEAVMDLIQAKNSHALRAAVNQLDGRLSEKIHLLRTGILDELAWIEAALDDPENYDLTGYPHKLEERIHGFIQSLEELLRTADNGKLRREGIPTVILGLPNAGKSSLMNLLTREESAIVTEIAGTTRDILTEQVRLGELTLVLSDTAGIRESEDRIEQIGVARAKQAAAAAALILLVLDASKPLCEEERALLSYAAAQHTIVLLNKADLSQQISKEEIQNCGAATVLSFSARRGDGLEALERAVTALFFGGEFDNQSEELAINARHKEALTEAKESLHNVEASIAAGMPEDFFSIDLAAAYRALGTVTGDSVEDDVVNRIFEKFCTGK</sequence>
<comment type="similarity">
    <text evidence="1 9 10">Belongs to the TRAFAC class TrmE-Era-EngA-EngB-Septin-like GTPase superfamily. TrmE GTPase family.</text>
</comment>
<feature type="binding site" evidence="9">
    <location>
        <position position="24"/>
    </location>
    <ligand>
        <name>(6S)-5-formyl-5,6,7,8-tetrahydrofolate</name>
        <dbReference type="ChEBI" id="CHEBI:57457"/>
    </ligand>
</feature>
<dbReference type="GO" id="GO:0030488">
    <property type="term" value="P:tRNA methylation"/>
    <property type="evidence" value="ECO:0007669"/>
    <property type="project" value="TreeGrafter"/>
</dbReference>
<dbReference type="Gene3D" id="3.40.50.300">
    <property type="entry name" value="P-loop containing nucleotide triphosphate hydrolases"/>
    <property type="match status" value="1"/>
</dbReference>
<dbReference type="InterPro" id="IPR005225">
    <property type="entry name" value="Small_GTP-bd"/>
</dbReference>
<dbReference type="InterPro" id="IPR025867">
    <property type="entry name" value="MnmE_helical"/>
</dbReference>
<dbReference type="GO" id="GO:0005829">
    <property type="term" value="C:cytosol"/>
    <property type="evidence" value="ECO:0007669"/>
    <property type="project" value="TreeGrafter"/>
</dbReference>
<evidence type="ECO:0000256" key="9">
    <source>
        <dbReference type="HAMAP-Rule" id="MF_00379"/>
    </source>
</evidence>
<dbReference type="GeneID" id="86940877"/>
<dbReference type="FunFam" id="3.30.1360.120:FF:000003">
    <property type="entry name" value="tRNA modification GTPase MnmE"/>
    <property type="match status" value="1"/>
</dbReference>
<feature type="binding site" evidence="9">
    <location>
        <begin position="228"/>
        <end position="233"/>
    </location>
    <ligand>
        <name>GTP</name>
        <dbReference type="ChEBI" id="CHEBI:37565"/>
    </ligand>
</feature>
<comment type="cofactor">
    <cofactor evidence="9">
        <name>K(+)</name>
        <dbReference type="ChEBI" id="CHEBI:29103"/>
    </cofactor>
    <text evidence="9">Binds 1 potassium ion per subunit.</text>
</comment>
<dbReference type="HAMAP" id="MF_00379">
    <property type="entry name" value="GTPase_MnmE"/>
    <property type="match status" value="1"/>
</dbReference>
<keyword evidence="8 9" id="KW-0342">GTP-binding</keyword>
<keyword evidence="13" id="KW-1185">Reference proteome</keyword>
<feature type="binding site" evidence="9">
    <location>
        <position position="249"/>
    </location>
    <ligand>
        <name>K(+)</name>
        <dbReference type="ChEBI" id="CHEBI:29103"/>
    </ligand>
</feature>
<organism evidence="12 13">
    <name type="scientific">Stomatobaculum longum</name>
    <dbReference type="NCBI Taxonomy" id="796942"/>
    <lineage>
        <taxon>Bacteria</taxon>
        <taxon>Bacillati</taxon>
        <taxon>Bacillota</taxon>
        <taxon>Clostridia</taxon>
        <taxon>Lachnospirales</taxon>
        <taxon>Lachnospiraceae</taxon>
        <taxon>Stomatobaculum</taxon>
    </lineage>
</organism>
<dbReference type="GO" id="GO:0005525">
    <property type="term" value="F:GTP binding"/>
    <property type="evidence" value="ECO:0007669"/>
    <property type="project" value="UniProtKB-UniRule"/>
</dbReference>
<dbReference type="AlphaFoldDB" id="A0AA36Y657"/>
<name>A0AA36Y657_9FIRM</name>
<dbReference type="RefSeq" id="WP_009532955.1">
    <property type="nucleotide sequence ID" value="NZ_JH590862.1"/>
</dbReference>
<dbReference type="Pfam" id="PF10396">
    <property type="entry name" value="TrmE_N"/>
    <property type="match status" value="1"/>
</dbReference>
<evidence type="ECO:0000256" key="8">
    <source>
        <dbReference type="ARBA" id="ARBA00023134"/>
    </source>
</evidence>
<keyword evidence="3 9" id="KW-0479">Metal-binding</keyword>
<proteinExistence type="inferred from homology"/>
<feature type="binding site" evidence="9">
    <location>
        <begin position="247"/>
        <end position="253"/>
    </location>
    <ligand>
        <name>GTP</name>
        <dbReference type="ChEBI" id="CHEBI:37565"/>
    </ligand>
</feature>
<dbReference type="NCBIfam" id="TIGR00231">
    <property type="entry name" value="small_GTP"/>
    <property type="match status" value="1"/>
</dbReference>
<evidence type="ECO:0000256" key="6">
    <source>
        <dbReference type="ARBA" id="ARBA00022842"/>
    </source>
</evidence>
<dbReference type="PANTHER" id="PTHR42714:SF2">
    <property type="entry name" value="TRNA MODIFICATION GTPASE GTPBP3, MITOCHONDRIAL"/>
    <property type="match status" value="1"/>
</dbReference>
<comment type="subcellular location">
    <subcellularLocation>
        <location evidence="9">Cytoplasm</location>
    </subcellularLocation>
</comment>
<evidence type="ECO:0000256" key="1">
    <source>
        <dbReference type="ARBA" id="ARBA00011043"/>
    </source>
</evidence>
<keyword evidence="5 9" id="KW-0378">Hydrolase</keyword>
<dbReference type="Proteomes" id="UP000018466">
    <property type="component" value="Unassembled WGS sequence"/>
</dbReference>
<dbReference type="GO" id="GO:0046872">
    <property type="term" value="F:metal ion binding"/>
    <property type="evidence" value="ECO:0007669"/>
    <property type="project" value="UniProtKB-KW"/>
</dbReference>
<dbReference type="InterPro" id="IPR031168">
    <property type="entry name" value="G_TrmE"/>
</dbReference>
<dbReference type="InterPro" id="IPR027368">
    <property type="entry name" value="MnmE_dom2"/>
</dbReference>
<dbReference type="InterPro" id="IPR027266">
    <property type="entry name" value="TrmE/GcvT-like"/>
</dbReference>
<dbReference type="Pfam" id="PF12631">
    <property type="entry name" value="MnmE_helical"/>
    <property type="match status" value="1"/>
</dbReference>
<reference evidence="12 13" key="1">
    <citation type="submission" date="2011-10" db="EMBL/GenBank/DDBJ databases">
        <title>The Genome Sequence of Lachnospiraceae bacterium ACC2.</title>
        <authorList>
            <consortium name="The Broad Institute Genome Sequencing Platform"/>
            <person name="Earl A."/>
            <person name="Ward D."/>
            <person name="Feldgarden M."/>
            <person name="Gevers D."/>
            <person name="Sizova M."/>
            <person name="Hazen A."/>
            <person name="Epstein S."/>
            <person name="Young S.K."/>
            <person name="Zeng Q."/>
            <person name="Gargeya S."/>
            <person name="Fitzgerald M."/>
            <person name="Haas B."/>
            <person name="Abouelleil A."/>
            <person name="Alvarado L."/>
            <person name="Arachchi H.M."/>
            <person name="Berlin A."/>
            <person name="Brown A."/>
            <person name="Chapman S.B."/>
            <person name="Chen Z."/>
            <person name="Dunbar C."/>
            <person name="Freedman E."/>
            <person name="Gearin G."/>
            <person name="Goldberg J."/>
            <person name="Griggs A."/>
            <person name="Gujja S."/>
            <person name="Heiman D."/>
            <person name="Howarth C."/>
            <person name="Larson L."/>
            <person name="Lui A."/>
            <person name="MacDonald P.J.P."/>
            <person name="Montmayeur A."/>
            <person name="Murphy C."/>
            <person name="Neiman D."/>
            <person name="Pearson M."/>
            <person name="Priest M."/>
            <person name="Roberts A."/>
            <person name="Saif S."/>
            <person name="Shea T."/>
            <person name="Shenoy N."/>
            <person name="Sisk P."/>
            <person name="Stolte C."/>
            <person name="Sykes S."/>
            <person name="Wortman J."/>
            <person name="Nusbaum C."/>
            <person name="Birren B."/>
        </authorList>
    </citation>
    <scope>NUCLEOTIDE SEQUENCE [LARGE SCALE GENOMIC DNA]</scope>
    <source>
        <strain evidence="12 13">ACC2</strain>
    </source>
</reference>
<comment type="caution">
    <text evidence="12">The sequence shown here is derived from an EMBL/GenBank/DDBJ whole genome shotgun (WGS) entry which is preliminary data.</text>
</comment>
<feature type="binding site" evidence="9">
    <location>
        <position position="83"/>
    </location>
    <ligand>
        <name>(6S)-5-formyl-5,6,7,8-tetrahydrofolate</name>
        <dbReference type="ChEBI" id="CHEBI:57457"/>
    </ligand>
</feature>
<dbReference type="Gene3D" id="3.30.1360.120">
    <property type="entry name" value="Probable tRNA modification gtpase trme, domain 1"/>
    <property type="match status" value="1"/>
</dbReference>
<evidence type="ECO:0000256" key="10">
    <source>
        <dbReference type="RuleBase" id="RU003313"/>
    </source>
</evidence>
<feature type="binding site" evidence="9">
    <location>
        <position position="252"/>
    </location>
    <ligand>
        <name>K(+)</name>
        <dbReference type="ChEBI" id="CHEBI:29103"/>
    </ligand>
</feature>
<dbReference type="Pfam" id="PF01926">
    <property type="entry name" value="MMR_HSR1"/>
    <property type="match status" value="1"/>
</dbReference>
<evidence type="ECO:0000256" key="5">
    <source>
        <dbReference type="ARBA" id="ARBA00022801"/>
    </source>
</evidence>
<feature type="domain" description="TrmE-type G" evidence="11">
    <location>
        <begin position="218"/>
        <end position="376"/>
    </location>
</feature>
<evidence type="ECO:0000256" key="3">
    <source>
        <dbReference type="ARBA" id="ARBA00022723"/>
    </source>
</evidence>
<dbReference type="CDD" id="cd04164">
    <property type="entry name" value="trmE"/>
    <property type="match status" value="1"/>
</dbReference>
<dbReference type="InterPro" id="IPR004520">
    <property type="entry name" value="GTPase_MnmE"/>
</dbReference>
<dbReference type="PROSITE" id="PS51709">
    <property type="entry name" value="G_TRME"/>
    <property type="match status" value="1"/>
</dbReference>
<comment type="function">
    <text evidence="9">Exhibits a very high intrinsic GTPase hydrolysis rate. Involved in the addition of a carboxymethylaminomethyl (cmnm) group at the wobble position (U34) of certain tRNAs, forming tRNA-cmnm(5)s(2)U34.</text>
</comment>
<protein>
    <recommendedName>
        <fullName evidence="9">tRNA modification GTPase MnmE</fullName>
        <ecNumber evidence="9">3.6.-.-</ecNumber>
    </recommendedName>
</protein>
<gene>
    <name evidence="9" type="primary">mnmE</name>
    <name evidence="9" type="synonym">trmE</name>
    <name evidence="12" type="ORF">HMPREF9623_01122</name>
</gene>
<dbReference type="SUPFAM" id="SSF116878">
    <property type="entry name" value="TrmE connector domain"/>
    <property type="match status" value="1"/>
</dbReference>
<dbReference type="InterPro" id="IPR018948">
    <property type="entry name" value="GTP-bd_TrmE_N"/>
</dbReference>
<dbReference type="NCBIfam" id="TIGR00450">
    <property type="entry name" value="mnmE_trmE_thdF"/>
    <property type="match status" value="1"/>
</dbReference>
<dbReference type="EC" id="3.6.-.-" evidence="9"/>
<evidence type="ECO:0000256" key="7">
    <source>
        <dbReference type="ARBA" id="ARBA00022958"/>
    </source>
</evidence>
<keyword evidence="4 9" id="KW-0547">Nucleotide-binding</keyword>
<dbReference type="InterPro" id="IPR027417">
    <property type="entry name" value="P-loop_NTPase"/>
</dbReference>